<accession>A0ABQ1JUK9</accession>
<evidence type="ECO:0000313" key="2">
    <source>
        <dbReference type="Proteomes" id="UP000617555"/>
    </source>
</evidence>
<keyword evidence="2" id="KW-1185">Reference proteome</keyword>
<dbReference type="Proteomes" id="UP000617555">
    <property type="component" value="Unassembled WGS sequence"/>
</dbReference>
<dbReference type="EMBL" id="BMII01000076">
    <property type="protein sequence ID" value="GGB77548.1"/>
    <property type="molecule type" value="Genomic_DNA"/>
</dbReference>
<name>A0ABQ1JUK9_9GAMM</name>
<protein>
    <submittedName>
        <fullName evidence="1">Uncharacterized protein</fullName>
    </submittedName>
</protein>
<comment type="caution">
    <text evidence="1">The sequence shown here is derived from an EMBL/GenBank/DDBJ whole genome shotgun (WGS) entry which is preliminary data.</text>
</comment>
<gene>
    <name evidence="1" type="ORF">GCM10011607_42130</name>
</gene>
<reference evidence="2" key="1">
    <citation type="journal article" date="2019" name="Int. J. Syst. Evol. Microbiol.">
        <title>The Global Catalogue of Microorganisms (GCM) 10K type strain sequencing project: providing services to taxonomists for standard genome sequencing and annotation.</title>
        <authorList>
            <consortium name="The Broad Institute Genomics Platform"/>
            <consortium name="The Broad Institute Genome Sequencing Center for Infectious Disease"/>
            <person name="Wu L."/>
            <person name="Ma J."/>
        </authorList>
    </citation>
    <scope>NUCLEOTIDE SEQUENCE [LARGE SCALE GENOMIC DNA]</scope>
    <source>
        <strain evidence="2">CGMCC 1.15339</strain>
    </source>
</reference>
<proteinExistence type="predicted"/>
<sequence>MSALGGCGAGKASGGSCSRGAKLAAIAQAVSIGVEKFTTQKPTYKNGDKGHLVKVNADDYLGDEVWNPCLDICDATSGLGGNGYNHVGIGNVTSKAPGMINENGWLTGSIGKLPGMDSGHPM</sequence>
<organism evidence="1 2">
    <name type="scientific">Shewanella inventionis</name>
    <dbReference type="NCBI Taxonomy" id="1738770"/>
    <lineage>
        <taxon>Bacteria</taxon>
        <taxon>Pseudomonadati</taxon>
        <taxon>Pseudomonadota</taxon>
        <taxon>Gammaproteobacteria</taxon>
        <taxon>Alteromonadales</taxon>
        <taxon>Shewanellaceae</taxon>
        <taxon>Shewanella</taxon>
    </lineage>
</organism>
<evidence type="ECO:0000313" key="1">
    <source>
        <dbReference type="EMBL" id="GGB77548.1"/>
    </source>
</evidence>